<evidence type="ECO:0000313" key="4">
    <source>
        <dbReference type="Proteomes" id="UP000294862"/>
    </source>
</evidence>
<dbReference type="AlphaFoldDB" id="A0A4V2S2P1"/>
<dbReference type="OrthoDB" id="9804061at2"/>
<dbReference type="Gene3D" id="2.40.128.630">
    <property type="match status" value="1"/>
</dbReference>
<dbReference type="InterPro" id="IPR011047">
    <property type="entry name" value="Quinoprotein_ADH-like_sf"/>
</dbReference>
<dbReference type="EMBL" id="SLWQ01000003">
    <property type="protein sequence ID" value="TCO41210.1"/>
    <property type="molecule type" value="Genomic_DNA"/>
</dbReference>
<name>A0A4V2S2P1_9GAMM</name>
<feature type="signal peptide" evidence="1">
    <location>
        <begin position="1"/>
        <end position="26"/>
    </location>
</feature>
<feature type="chain" id="PRO_5020468238" evidence="1">
    <location>
        <begin position="27"/>
        <end position="943"/>
    </location>
</feature>
<feature type="domain" description="Pyrrolo-quinoline quinone repeat" evidence="2">
    <location>
        <begin position="483"/>
        <end position="654"/>
    </location>
</feature>
<dbReference type="RefSeq" id="WP_158287367.1">
    <property type="nucleotide sequence ID" value="NZ_SLWQ01000003.1"/>
</dbReference>
<evidence type="ECO:0000256" key="1">
    <source>
        <dbReference type="SAM" id="SignalP"/>
    </source>
</evidence>
<feature type="domain" description="Pyrrolo-quinoline quinone repeat" evidence="2">
    <location>
        <begin position="245"/>
        <end position="336"/>
    </location>
</feature>
<dbReference type="Pfam" id="PF13360">
    <property type="entry name" value="PQQ_2"/>
    <property type="match status" value="2"/>
</dbReference>
<reference evidence="3 4" key="1">
    <citation type="journal article" date="2015" name="Stand. Genomic Sci.">
        <title>Genomic Encyclopedia of Bacterial and Archaeal Type Strains, Phase III: the genomes of soil and plant-associated and newly described type strains.</title>
        <authorList>
            <person name="Whitman W.B."/>
            <person name="Woyke T."/>
            <person name="Klenk H.P."/>
            <person name="Zhou Y."/>
            <person name="Lilburn T.G."/>
            <person name="Beck B.J."/>
            <person name="De Vos P."/>
            <person name="Vandamme P."/>
            <person name="Eisen J.A."/>
            <person name="Garrity G."/>
            <person name="Hugenholtz P."/>
            <person name="Kyrpides N.C."/>
        </authorList>
    </citation>
    <scope>NUCLEOTIDE SEQUENCE [LARGE SCALE GENOMIC DNA]</scope>
    <source>
        <strain evidence="3 4">A3</strain>
    </source>
</reference>
<keyword evidence="4" id="KW-1185">Reference proteome</keyword>
<dbReference type="InterPro" id="IPR002372">
    <property type="entry name" value="PQQ_rpt_dom"/>
</dbReference>
<gene>
    <name evidence="3" type="ORF">EV148_103130</name>
</gene>
<dbReference type="InterPro" id="IPR015943">
    <property type="entry name" value="WD40/YVTN_repeat-like_dom_sf"/>
</dbReference>
<evidence type="ECO:0000313" key="3">
    <source>
        <dbReference type="EMBL" id="TCO41210.1"/>
    </source>
</evidence>
<keyword evidence="1" id="KW-0732">Signal</keyword>
<organism evidence="3 4">
    <name type="scientific">Dokdonella fugitiva</name>
    <dbReference type="NCBI Taxonomy" id="328517"/>
    <lineage>
        <taxon>Bacteria</taxon>
        <taxon>Pseudomonadati</taxon>
        <taxon>Pseudomonadota</taxon>
        <taxon>Gammaproteobacteria</taxon>
        <taxon>Lysobacterales</taxon>
        <taxon>Rhodanobacteraceae</taxon>
        <taxon>Dokdonella</taxon>
    </lineage>
</organism>
<protein>
    <submittedName>
        <fullName evidence="3">Outer membrane protein assembly factor BamB</fullName>
    </submittedName>
</protein>
<dbReference type="SUPFAM" id="SSF50998">
    <property type="entry name" value="Quinoprotein alcohol dehydrogenase-like"/>
    <property type="match status" value="2"/>
</dbReference>
<dbReference type="Gene3D" id="2.130.10.10">
    <property type="entry name" value="YVTN repeat-like/Quinoprotein amine dehydrogenase"/>
    <property type="match status" value="2"/>
</dbReference>
<dbReference type="PANTHER" id="PTHR34512:SF30">
    <property type="entry name" value="OUTER MEMBRANE PROTEIN ASSEMBLY FACTOR BAMB"/>
    <property type="match status" value="1"/>
</dbReference>
<dbReference type="Proteomes" id="UP000294862">
    <property type="component" value="Unassembled WGS sequence"/>
</dbReference>
<accession>A0A4V2S2P1</accession>
<evidence type="ECO:0000259" key="2">
    <source>
        <dbReference type="Pfam" id="PF13360"/>
    </source>
</evidence>
<dbReference type="PANTHER" id="PTHR34512">
    <property type="entry name" value="CELL SURFACE PROTEIN"/>
    <property type="match status" value="1"/>
</dbReference>
<sequence length="943" mass="98236">MIGRPTSWIAGLFAGAVFAASSAAHAGFAWEQDWLSSAPMTFGWPRSQPDQKVAFGADGGVLVEGQSPMYARFDAAGALRWSVDSPLLYSTPEMTATADGGAYMLATGSAESQLLRIDPSGSKTWSRSISALHFVEVGNTRIAAVDAAFLTVMDAATGDVVWQRPIIAGVVNGAGAGISVAADAAGSLYVTAGSATGLRTIKFDAAGTEQWNVSGAASGEGGIVGVGATMLFERFGDLLRARRVGDGGVAWTQDIYASDIVLASDDGTREPIVASVANIRRFAADTGQARWTTALPNPGYPASVIGGKLVLSSNAQLVAVDAASGATSWSISRPSTDAYGNDLALDDMGGLQGGVFFIVGHPYGHYQRAPLFLQRIRLDNGASAATPPTPTVPQRTLVASIAPDAGHAITASASQHASTVDIQLRKLDATTGAVTWQMSDPVTEFGADGPLYPTWLALAEHAGKVATTSSLQQQGCIRSPSGARVSLHDAANGARLWSALLTDPGRVCTTVYEPQLDDSGNVFVSTSEGASCGNGNVCYEAAIYKLASGDGQVAWREGLEDGSRTTREFVLATDHVVSTLPSGGSVTFEGLSSASGAVAWSSSLYAGYGIDRHVLKVDDTHVVVFGETASGTSWAKLDAATGAVVWDRSVAHARCKDLCFENGPIVLPGGDVLIHGALGSRALLRRFHNDGSGTVDEWLIGTDVPPQRTSILRAELEAGGNLVLQLWRHPRATVLPSFKSFAHFDLQTGVLSDEQFFAAYDEDPYGELTDQDLLRQVDADRFLVQTYRTHAPQTATTGIALLDLATTAHGDLAIEAHLDRASAAVGDSVGFHLRATYTGDAAVQGATVFAHMPWPSGVTAPACTTSAAGNCVVDVDSGDVRATFDVSPGGSIEISGSVGVLGYPARPLLSAYVHGSTALGESDLRNNFATAETSLFVDGFDAR</sequence>
<proteinExistence type="predicted"/>
<comment type="caution">
    <text evidence="3">The sequence shown here is derived from an EMBL/GenBank/DDBJ whole genome shotgun (WGS) entry which is preliminary data.</text>
</comment>